<gene>
    <name evidence="1" type="ORF">IKE_01578</name>
</gene>
<evidence type="ECO:0000313" key="1">
    <source>
        <dbReference type="EMBL" id="EOO68104.1"/>
    </source>
</evidence>
<dbReference type="RefSeq" id="WP_016124638.1">
    <property type="nucleotide sequence ID" value="NZ_KB976254.1"/>
</dbReference>
<sequence length="185" mass="21629">MNFKNKLSLENVPEETMQLISEGLSTAREVGNTVSELNGYFRLIKIGIDKRRERKCRKFLEGLVARIYSGERLNSGDHNELEKLLNNDQNRELVIDILEEALKTVSDISTKLLGIVAGEILNSYRTFDYRAWILVNAIKNMNDWDIENLKKYTYILMRIQIKILQMQGMCIYIFLHNRLRTQSIL</sequence>
<reference evidence="1 2" key="1">
    <citation type="submission" date="2012-12" db="EMBL/GenBank/DDBJ databases">
        <title>The Genome Sequence of Bacillus cereus VD196.</title>
        <authorList>
            <consortium name="The Broad Institute Genome Sequencing Platform"/>
            <consortium name="The Broad Institute Genome Sequencing Center for Infectious Disease"/>
            <person name="Feldgarden M."/>
            <person name="Van der Auwera G.A."/>
            <person name="Mahillon J."/>
            <person name="Duprez V."/>
            <person name="Timmery S."/>
            <person name="Mattelet C."/>
            <person name="Dierick K."/>
            <person name="Sun M."/>
            <person name="Yu Z."/>
            <person name="Zhu L."/>
            <person name="Hu X."/>
            <person name="Shank E.B."/>
            <person name="Swiecicka I."/>
            <person name="Hansen B.M."/>
            <person name="Andrup L."/>
            <person name="Walker B."/>
            <person name="Young S.K."/>
            <person name="Zeng Q."/>
            <person name="Gargeya S."/>
            <person name="Fitzgerald M."/>
            <person name="Haas B."/>
            <person name="Abouelleil A."/>
            <person name="Alvarado L."/>
            <person name="Arachchi H.M."/>
            <person name="Berlin A.M."/>
            <person name="Chapman S.B."/>
            <person name="Dewar J."/>
            <person name="Goldberg J."/>
            <person name="Griggs A."/>
            <person name="Gujja S."/>
            <person name="Hansen M."/>
            <person name="Howarth C."/>
            <person name="Imamovic A."/>
            <person name="Larimer J."/>
            <person name="McCowan C."/>
            <person name="Murphy C."/>
            <person name="Neiman D."/>
            <person name="Pearson M."/>
            <person name="Priest M."/>
            <person name="Roberts A."/>
            <person name="Saif S."/>
            <person name="Shea T."/>
            <person name="Sisk P."/>
            <person name="Sykes S."/>
            <person name="Wortman J."/>
            <person name="Nusbaum C."/>
            <person name="Birren B."/>
        </authorList>
    </citation>
    <scope>NUCLEOTIDE SEQUENCE [LARGE SCALE GENOMIC DNA]</scope>
    <source>
        <strain evidence="1 2">VD196</strain>
    </source>
</reference>
<name>A0A9W5Q627_BACCE</name>
<protein>
    <submittedName>
        <fullName evidence="1">Uncharacterized protein</fullName>
    </submittedName>
</protein>
<evidence type="ECO:0000313" key="2">
    <source>
        <dbReference type="Proteomes" id="UP000014023"/>
    </source>
</evidence>
<dbReference type="Proteomes" id="UP000014023">
    <property type="component" value="Unassembled WGS sequence"/>
</dbReference>
<proteinExistence type="predicted"/>
<comment type="caution">
    <text evidence="1">The sequence shown here is derived from an EMBL/GenBank/DDBJ whole genome shotgun (WGS) entry which is preliminary data.</text>
</comment>
<dbReference type="AlphaFoldDB" id="A0A9W5Q627"/>
<dbReference type="EMBL" id="AHFL01000007">
    <property type="protein sequence ID" value="EOO68104.1"/>
    <property type="molecule type" value="Genomic_DNA"/>
</dbReference>
<organism evidence="1 2">
    <name type="scientific">Bacillus cereus VD196</name>
    <dbReference type="NCBI Taxonomy" id="1053243"/>
    <lineage>
        <taxon>Bacteria</taxon>
        <taxon>Bacillati</taxon>
        <taxon>Bacillota</taxon>
        <taxon>Bacilli</taxon>
        <taxon>Bacillales</taxon>
        <taxon>Bacillaceae</taxon>
        <taxon>Bacillus</taxon>
        <taxon>Bacillus cereus group</taxon>
    </lineage>
</organism>
<accession>A0A9W5Q627</accession>